<evidence type="ECO:0000313" key="2">
    <source>
        <dbReference type="Proteomes" id="UP001443914"/>
    </source>
</evidence>
<dbReference type="Proteomes" id="UP001443914">
    <property type="component" value="Unassembled WGS sequence"/>
</dbReference>
<dbReference type="AlphaFoldDB" id="A0AAW1IJI6"/>
<comment type="caution">
    <text evidence="1">The sequence shown here is derived from an EMBL/GenBank/DDBJ whole genome shotgun (WGS) entry which is preliminary data.</text>
</comment>
<reference evidence="1" key="1">
    <citation type="submission" date="2024-03" db="EMBL/GenBank/DDBJ databases">
        <title>WGS assembly of Saponaria officinalis var. Norfolk2.</title>
        <authorList>
            <person name="Jenkins J."/>
            <person name="Shu S."/>
            <person name="Grimwood J."/>
            <person name="Barry K."/>
            <person name="Goodstein D."/>
            <person name="Schmutz J."/>
            <person name="Leebens-Mack J."/>
            <person name="Osbourn A."/>
        </authorList>
    </citation>
    <scope>NUCLEOTIDE SEQUENCE [LARGE SCALE GENOMIC DNA]</scope>
    <source>
        <strain evidence="1">JIC</strain>
    </source>
</reference>
<name>A0AAW1IJI6_SAPOF</name>
<organism evidence="1 2">
    <name type="scientific">Saponaria officinalis</name>
    <name type="common">Common soapwort</name>
    <name type="synonym">Lychnis saponaria</name>
    <dbReference type="NCBI Taxonomy" id="3572"/>
    <lineage>
        <taxon>Eukaryota</taxon>
        <taxon>Viridiplantae</taxon>
        <taxon>Streptophyta</taxon>
        <taxon>Embryophyta</taxon>
        <taxon>Tracheophyta</taxon>
        <taxon>Spermatophyta</taxon>
        <taxon>Magnoliopsida</taxon>
        <taxon>eudicotyledons</taxon>
        <taxon>Gunneridae</taxon>
        <taxon>Pentapetalae</taxon>
        <taxon>Caryophyllales</taxon>
        <taxon>Caryophyllaceae</taxon>
        <taxon>Caryophylleae</taxon>
        <taxon>Saponaria</taxon>
    </lineage>
</organism>
<proteinExistence type="predicted"/>
<keyword evidence="2" id="KW-1185">Reference proteome</keyword>
<dbReference type="EMBL" id="JBDFQZ010000009">
    <property type="protein sequence ID" value="KAK9689541.1"/>
    <property type="molecule type" value="Genomic_DNA"/>
</dbReference>
<sequence length="282" mass="31498">MTLSDDVAFLKIKIHKLAIAIEELAMRRYVHGEIDISKLPWFTPRYVPGDSIKLSGSCLPTVTAYNGNITNSALSDSKVFAEYPKSKSCLEYVQMPGPNNNEQDTPLYKNGKITGCLDVPEPQTANYNTKTGQEPHAQKMFDELSLPTYIIKEMAETAKTIELDPIQGDDEPASAVQRVQGDHFTHKQQLFAKLGTLEVSHFRDLVIIYANKVRFSAIPGSLYNGRQLSDKMPHEVDVPYGNSYSKCLCSQVSVEFSIILNADHTFKFIENMVSPLLSSDID</sequence>
<evidence type="ECO:0000313" key="1">
    <source>
        <dbReference type="EMBL" id="KAK9689541.1"/>
    </source>
</evidence>
<gene>
    <name evidence="1" type="ORF">RND81_09G066100</name>
</gene>
<accession>A0AAW1IJI6</accession>
<protein>
    <submittedName>
        <fullName evidence="1">Uncharacterized protein</fullName>
    </submittedName>
</protein>